<dbReference type="STRING" id="589865.DaAHT2_0710"/>
<evidence type="ECO:0000313" key="2">
    <source>
        <dbReference type="EMBL" id="ADH85414.1"/>
    </source>
</evidence>
<gene>
    <name evidence="2" type="ordered locus">DaAHT2_0710</name>
</gene>
<keyword evidence="1" id="KW-1133">Transmembrane helix</keyword>
<dbReference type="EMBL" id="CP001940">
    <property type="protein sequence ID" value="ADH85414.1"/>
    <property type="molecule type" value="Genomic_DNA"/>
</dbReference>
<proteinExistence type="predicted"/>
<dbReference type="Proteomes" id="UP000001508">
    <property type="component" value="Chromosome"/>
</dbReference>
<dbReference type="AlphaFoldDB" id="D6Z1F9"/>
<dbReference type="InParanoid" id="D6Z1F9"/>
<keyword evidence="1" id="KW-0472">Membrane</keyword>
<evidence type="ECO:0000256" key="1">
    <source>
        <dbReference type="SAM" id="Phobius"/>
    </source>
</evidence>
<accession>D6Z1F9</accession>
<keyword evidence="1" id="KW-0812">Transmembrane</keyword>
<sequence length="48" mass="5484">MVSLLVFIYKAFKGKKSKGKVFLLYLESWSAIFSVYMVKITEGAETCK</sequence>
<keyword evidence="3" id="KW-1185">Reference proteome</keyword>
<organism evidence="2 3">
    <name type="scientific">Desulfurivibrio alkaliphilus (strain DSM 19089 / UNIQEM U267 / AHT2)</name>
    <dbReference type="NCBI Taxonomy" id="589865"/>
    <lineage>
        <taxon>Bacteria</taxon>
        <taxon>Pseudomonadati</taxon>
        <taxon>Thermodesulfobacteriota</taxon>
        <taxon>Desulfobulbia</taxon>
        <taxon>Desulfobulbales</taxon>
        <taxon>Desulfobulbaceae</taxon>
        <taxon>Desulfurivibrio</taxon>
    </lineage>
</organism>
<dbReference type="KEGG" id="dak:DaAHT2_0710"/>
<protein>
    <submittedName>
        <fullName evidence="2">Uncharacterized protein</fullName>
    </submittedName>
</protein>
<feature type="transmembrane region" description="Helical" evidence="1">
    <location>
        <begin position="21"/>
        <end position="38"/>
    </location>
</feature>
<evidence type="ECO:0000313" key="3">
    <source>
        <dbReference type="Proteomes" id="UP000001508"/>
    </source>
</evidence>
<dbReference type="HOGENOM" id="CLU_3152007_0_0_7"/>
<name>D6Z1F9_DESAT</name>
<reference evidence="3" key="1">
    <citation type="submission" date="2010-02" db="EMBL/GenBank/DDBJ databases">
        <title>Complete sequence of Desulfurivibrio alkaliphilus AHT2.</title>
        <authorList>
            <consortium name="US DOE Joint Genome Institute"/>
            <person name="Pitluck S."/>
            <person name="Chertkov O."/>
            <person name="Detter J.C."/>
            <person name="Han C."/>
            <person name="Tapia R."/>
            <person name="Larimer F."/>
            <person name="Land M."/>
            <person name="Hauser L."/>
            <person name="Kyrpides N."/>
            <person name="Mikhailova N."/>
            <person name="Sorokin D.Y."/>
            <person name="Muyzer G."/>
            <person name="Woyke T."/>
        </authorList>
    </citation>
    <scope>NUCLEOTIDE SEQUENCE [LARGE SCALE GENOMIC DNA]</scope>
    <source>
        <strain evidence="3">DSM 19089 / UNIQEM U267 / AHT2</strain>
    </source>
</reference>